<comment type="caution">
    <text evidence="2">The sequence shown here is derived from an EMBL/GenBank/DDBJ whole genome shotgun (WGS) entry which is preliminary data.</text>
</comment>
<dbReference type="Proteomes" id="UP000729402">
    <property type="component" value="Unassembled WGS sequence"/>
</dbReference>
<dbReference type="AlphaFoldDB" id="A0A8J5WCX3"/>
<dbReference type="EMBL" id="JAAALK010000082">
    <property type="protein sequence ID" value="KAG8086013.1"/>
    <property type="molecule type" value="Genomic_DNA"/>
</dbReference>
<protein>
    <submittedName>
        <fullName evidence="2">Uncharacterized protein</fullName>
    </submittedName>
</protein>
<organism evidence="2 3">
    <name type="scientific">Zizania palustris</name>
    <name type="common">Northern wild rice</name>
    <dbReference type="NCBI Taxonomy" id="103762"/>
    <lineage>
        <taxon>Eukaryota</taxon>
        <taxon>Viridiplantae</taxon>
        <taxon>Streptophyta</taxon>
        <taxon>Embryophyta</taxon>
        <taxon>Tracheophyta</taxon>
        <taxon>Spermatophyta</taxon>
        <taxon>Magnoliopsida</taxon>
        <taxon>Liliopsida</taxon>
        <taxon>Poales</taxon>
        <taxon>Poaceae</taxon>
        <taxon>BOP clade</taxon>
        <taxon>Oryzoideae</taxon>
        <taxon>Oryzeae</taxon>
        <taxon>Zizaniinae</taxon>
        <taxon>Zizania</taxon>
    </lineage>
</organism>
<reference evidence="2" key="2">
    <citation type="submission" date="2021-02" db="EMBL/GenBank/DDBJ databases">
        <authorList>
            <person name="Kimball J.A."/>
            <person name="Haas M.W."/>
            <person name="Macchietto M."/>
            <person name="Kono T."/>
            <person name="Duquette J."/>
            <person name="Shao M."/>
        </authorList>
    </citation>
    <scope>NUCLEOTIDE SEQUENCE</scope>
    <source>
        <tissue evidence="2">Fresh leaf tissue</tissue>
    </source>
</reference>
<feature type="compositionally biased region" description="Polar residues" evidence="1">
    <location>
        <begin position="39"/>
        <end position="48"/>
    </location>
</feature>
<gene>
    <name evidence="2" type="ORF">GUJ93_ZPchr0010g9935</name>
</gene>
<sequence>MHLLFFQSCRLNAISLPRYRDQQTADILYSTGQHLLNLKQQPSEQSRPPTGEDKWRLGPTTSGSPWLLDSLLRGVESRRARFEPVERLN</sequence>
<reference evidence="2" key="1">
    <citation type="journal article" date="2021" name="bioRxiv">
        <title>Whole Genome Assembly and Annotation of Northern Wild Rice, Zizania palustris L., Supports a Whole Genome Duplication in the Zizania Genus.</title>
        <authorList>
            <person name="Haas M."/>
            <person name="Kono T."/>
            <person name="Macchietto M."/>
            <person name="Millas R."/>
            <person name="McGilp L."/>
            <person name="Shao M."/>
            <person name="Duquette J."/>
            <person name="Hirsch C.N."/>
            <person name="Kimball J."/>
        </authorList>
    </citation>
    <scope>NUCLEOTIDE SEQUENCE</scope>
    <source>
        <tissue evidence="2">Fresh leaf tissue</tissue>
    </source>
</reference>
<proteinExistence type="predicted"/>
<feature type="region of interest" description="Disordered" evidence="1">
    <location>
        <begin position="39"/>
        <end position="63"/>
    </location>
</feature>
<evidence type="ECO:0000313" key="2">
    <source>
        <dbReference type="EMBL" id="KAG8086013.1"/>
    </source>
</evidence>
<name>A0A8J5WCX3_ZIZPA</name>
<evidence type="ECO:0000256" key="1">
    <source>
        <dbReference type="SAM" id="MobiDB-lite"/>
    </source>
</evidence>
<evidence type="ECO:0000313" key="3">
    <source>
        <dbReference type="Proteomes" id="UP000729402"/>
    </source>
</evidence>
<keyword evidence="3" id="KW-1185">Reference proteome</keyword>
<accession>A0A8J5WCX3</accession>